<dbReference type="Proteomes" id="UP000034192">
    <property type="component" value="Unassembled WGS sequence"/>
</dbReference>
<keyword evidence="1 3" id="KW-0963">Cytoplasm</keyword>
<evidence type="ECO:0000313" key="5">
    <source>
        <dbReference type="Proteomes" id="UP000034192"/>
    </source>
</evidence>
<dbReference type="EMBL" id="LCHL01000021">
    <property type="protein sequence ID" value="KKT32573.1"/>
    <property type="molecule type" value="Genomic_DNA"/>
</dbReference>
<evidence type="ECO:0000256" key="1">
    <source>
        <dbReference type="ARBA" id="ARBA00022490"/>
    </source>
</evidence>
<dbReference type="AlphaFoldDB" id="A0A0G1GDZ5"/>
<dbReference type="SUPFAM" id="SSF74982">
    <property type="entry name" value="Small protein B (SmpB)"/>
    <property type="match status" value="1"/>
</dbReference>
<comment type="similarity">
    <text evidence="3">Belongs to the SmpB family.</text>
</comment>
<protein>
    <recommendedName>
        <fullName evidence="3">SsrA-binding protein</fullName>
    </recommendedName>
    <alternativeName>
        <fullName evidence="3">Small protein B</fullName>
    </alternativeName>
</protein>
<dbReference type="GO" id="GO:0070929">
    <property type="term" value="P:trans-translation"/>
    <property type="evidence" value="ECO:0007669"/>
    <property type="project" value="UniProtKB-UniRule"/>
</dbReference>
<dbReference type="HAMAP" id="MF_00023">
    <property type="entry name" value="SmpB"/>
    <property type="match status" value="1"/>
</dbReference>
<reference evidence="4 5" key="1">
    <citation type="journal article" date="2015" name="Nature">
        <title>rRNA introns, odd ribosomes, and small enigmatic genomes across a large radiation of phyla.</title>
        <authorList>
            <person name="Brown C.T."/>
            <person name="Hug L.A."/>
            <person name="Thomas B.C."/>
            <person name="Sharon I."/>
            <person name="Castelle C.J."/>
            <person name="Singh A."/>
            <person name="Wilkins M.J."/>
            <person name="Williams K.H."/>
            <person name="Banfield J.F."/>
        </authorList>
    </citation>
    <scope>NUCLEOTIDE SEQUENCE [LARGE SCALE GENOMIC DNA]</scope>
</reference>
<dbReference type="InterPro" id="IPR023620">
    <property type="entry name" value="SmpB"/>
</dbReference>
<comment type="subcellular location">
    <subcellularLocation>
        <location evidence="3">Cytoplasm</location>
    </subcellularLocation>
    <text evidence="3">The tmRNA-SmpB complex associates with stalled 70S ribosomes.</text>
</comment>
<name>A0A0G1GDZ5_9BACT</name>
<evidence type="ECO:0000256" key="2">
    <source>
        <dbReference type="ARBA" id="ARBA00022884"/>
    </source>
</evidence>
<dbReference type="GO" id="GO:0005829">
    <property type="term" value="C:cytosol"/>
    <property type="evidence" value="ECO:0007669"/>
    <property type="project" value="TreeGrafter"/>
</dbReference>
<evidence type="ECO:0000256" key="3">
    <source>
        <dbReference type="HAMAP-Rule" id="MF_00023"/>
    </source>
</evidence>
<gene>
    <name evidence="3" type="primary">smpB</name>
    <name evidence="4" type="ORF">UW21_C0021G0003</name>
</gene>
<comment type="function">
    <text evidence="3">Required for rescue of stalled ribosomes mediated by trans-translation. Binds to transfer-messenger RNA (tmRNA), required for stable association of tmRNA with ribosomes. tmRNA and SmpB together mimic tRNA shape, replacing the anticodon stem-loop with SmpB. tmRNA is encoded by the ssrA gene; the 2 termini fold to resemble tRNA(Ala) and it encodes a 'tag peptide', a short internal open reading frame. During trans-translation Ala-aminoacylated tmRNA acts like a tRNA, entering the A-site of stalled ribosomes, displacing the stalled mRNA. The ribosome then switches to translate the ORF on the tmRNA; the nascent peptide is terminated with the 'tag peptide' encoded by the tmRNA and targeted for degradation. The ribosome is freed to recommence translation, which seems to be the essential function of trans-translation.</text>
</comment>
<dbReference type="GO" id="GO:0070930">
    <property type="term" value="P:trans-translation-dependent protein tagging"/>
    <property type="evidence" value="ECO:0007669"/>
    <property type="project" value="TreeGrafter"/>
</dbReference>
<evidence type="ECO:0000313" key="4">
    <source>
        <dbReference type="EMBL" id="KKT32573.1"/>
    </source>
</evidence>
<sequence length="167" mass="19016">MKIINRKARFNYQILESFEGRSQMKIINRKARFNYQILESFEVGIVLSGAEVKAVRAGDINLTNSFAKIINGEAYLVNAIINPKNTFPSDTARARKLLLHKKEIGKIETQLKAKKLTLVPISIYTRGQLVKVKIALAKSKKKHEKRESIKKRGLFDKLQADFDSLSL</sequence>
<proteinExistence type="inferred from homology"/>
<dbReference type="InterPro" id="IPR000037">
    <property type="entry name" value="SsrA-bd_prot"/>
</dbReference>
<dbReference type="GO" id="GO:0003723">
    <property type="term" value="F:RNA binding"/>
    <property type="evidence" value="ECO:0007669"/>
    <property type="project" value="UniProtKB-UniRule"/>
</dbReference>
<keyword evidence="2 3" id="KW-0694">RNA-binding</keyword>
<dbReference type="NCBIfam" id="NF003843">
    <property type="entry name" value="PRK05422.1"/>
    <property type="match status" value="1"/>
</dbReference>
<dbReference type="PANTHER" id="PTHR30308">
    <property type="entry name" value="TMRNA-BINDING COMPONENT OF TRANS-TRANSLATION TAGGING COMPLEX"/>
    <property type="match status" value="1"/>
</dbReference>
<organism evidence="4 5">
    <name type="scientific">Candidatus Woesebacteria bacterium GW2011_GWB1_44_11b</name>
    <dbReference type="NCBI Taxonomy" id="1618580"/>
    <lineage>
        <taxon>Bacteria</taxon>
        <taxon>Candidatus Woeseibacteriota</taxon>
    </lineage>
</organism>
<dbReference type="PANTHER" id="PTHR30308:SF2">
    <property type="entry name" value="SSRA-BINDING PROTEIN"/>
    <property type="match status" value="1"/>
</dbReference>
<dbReference type="Pfam" id="PF01668">
    <property type="entry name" value="SmpB"/>
    <property type="match status" value="1"/>
</dbReference>
<accession>A0A0G1GDZ5</accession>
<dbReference type="Gene3D" id="2.40.280.10">
    <property type="match status" value="1"/>
</dbReference>
<dbReference type="CDD" id="cd09294">
    <property type="entry name" value="SmpB"/>
    <property type="match status" value="1"/>
</dbReference>
<comment type="caution">
    <text evidence="4">The sequence shown here is derived from an EMBL/GenBank/DDBJ whole genome shotgun (WGS) entry which is preliminary data.</text>
</comment>
<dbReference type="PATRIC" id="fig|1618580.3.peg.255"/>
<dbReference type="NCBIfam" id="TIGR00086">
    <property type="entry name" value="smpB"/>
    <property type="match status" value="1"/>
</dbReference>